<dbReference type="Proteomes" id="UP001222932">
    <property type="component" value="Unassembled WGS sequence"/>
</dbReference>
<dbReference type="EMBL" id="BTCM01000008">
    <property type="protein sequence ID" value="GMK59408.1"/>
    <property type="molecule type" value="Genomic_DNA"/>
</dbReference>
<reference evidence="2" key="2">
    <citation type="submission" date="2023-06" db="EMBL/GenBank/DDBJ databases">
        <authorList>
            <person name="Kobayashi Y."/>
            <person name="Kayamori A."/>
            <person name="Aoki K."/>
            <person name="Shiwa Y."/>
            <person name="Fujita N."/>
            <person name="Sugita T."/>
            <person name="Iwasaki W."/>
            <person name="Tanaka N."/>
            <person name="Takashima M."/>
        </authorList>
    </citation>
    <scope>NUCLEOTIDE SEQUENCE</scope>
    <source>
        <strain evidence="2">HIS016</strain>
    </source>
</reference>
<organism evidence="2 3">
    <name type="scientific">Cutaneotrichosporon spelunceum</name>
    <dbReference type="NCBI Taxonomy" id="1672016"/>
    <lineage>
        <taxon>Eukaryota</taxon>
        <taxon>Fungi</taxon>
        <taxon>Dikarya</taxon>
        <taxon>Basidiomycota</taxon>
        <taxon>Agaricomycotina</taxon>
        <taxon>Tremellomycetes</taxon>
        <taxon>Trichosporonales</taxon>
        <taxon>Trichosporonaceae</taxon>
        <taxon>Cutaneotrichosporon</taxon>
    </lineage>
</organism>
<accession>A0AAD3YER5</accession>
<gene>
    <name evidence="2" type="ORF">CspeluHIS016_0800140</name>
</gene>
<reference evidence="2" key="1">
    <citation type="journal article" date="2023" name="BMC Genomics">
        <title>Chromosome-level genome assemblies of Cutaneotrichosporon spp. (Trichosporonales, Basidiomycota) reveal imbalanced evolution between nucleotide sequences and chromosome synteny.</title>
        <authorList>
            <person name="Kobayashi Y."/>
            <person name="Kayamori A."/>
            <person name="Aoki K."/>
            <person name="Shiwa Y."/>
            <person name="Matsutani M."/>
            <person name="Fujita N."/>
            <person name="Sugita T."/>
            <person name="Iwasaki W."/>
            <person name="Tanaka N."/>
            <person name="Takashima M."/>
        </authorList>
    </citation>
    <scope>NUCLEOTIDE SEQUENCE</scope>
    <source>
        <strain evidence="2">HIS016</strain>
    </source>
</reference>
<dbReference type="AlphaFoldDB" id="A0AAD3YER5"/>
<name>A0AAD3YER5_9TREE</name>
<evidence type="ECO:0000313" key="2">
    <source>
        <dbReference type="EMBL" id="GMK59408.1"/>
    </source>
</evidence>
<evidence type="ECO:0000256" key="1">
    <source>
        <dbReference type="SAM" id="Coils"/>
    </source>
</evidence>
<protein>
    <submittedName>
        <fullName evidence="2">Uncharacterized protein</fullName>
    </submittedName>
</protein>
<sequence>MTALTNHGIALTTLGASVDAHSNKLVSLHKTVERLCPPIHAANNVSEAVLAVRSATTALEQLALGEIAAKNETLRSRTAAYTAERKKMAGEMAAFRARCNEAESVARTQIQAKQDVIRKLVVERDKAREEMFKTKEELYAATRQLCPRCTRLLESQRQQSWQS</sequence>
<keyword evidence="3" id="KW-1185">Reference proteome</keyword>
<comment type="caution">
    <text evidence="2">The sequence shown here is derived from an EMBL/GenBank/DDBJ whole genome shotgun (WGS) entry which is preliminary data.</text>
</comment>
<evidence type="ECO:0000313" key="3">
    <source>
        <dbReference type="Proteomes" id="UP001222932"/>
    </source>
</evidence>
<proteinExistence type="predicted"/>
<feature type="coiled-coil region" evidence="1">
    <location>
        <begin position="110"/>
        <end position="137"/>
    </location>
</feature>
<keyword evidence="1" id="KW-0175">Coiled coil</keyword>